<evidence type="ECO:0000256" key="6">
    <source>
        <dbReference type="RuleBase" id="RU004466"/>
    </source>
</evidence>
<keyword evidence="5" id="KW-0460">Magnesium</keyword>
<keyword evidence="3 6" id="KW-0808">Transferase</keyword>
<dbReference type="Gene3D" id="1.10.600.10">
    <property type="entry name" value="Farnesyl Diphosphate Synthase"/>
    <property type="match status" value="1"/>
</dbReference>
<evidence type="ECO:0000313" key="7">
    <source>
        <dbReference type="EMBL" id="MSS62320.1"/>
    </source>
</evidence>
<dbReference type="PANTHER" id="PTHR12001:SF69">
    <property type="entry name" value="ALL TRANS-POLYPRENYL-DIPHOSPHATE SYNTHASE PDSS1"/>
    <property type="match status" value="1"/>
</dbReference>
<keyword evidence="8" id="KW-1185">Reference proteome</keyword>
<proteinExistence type="inferred from homology"/>
<dbReference type="AlphaFoldDB" id="A0A6L5XU42"/>
<organism evidence="7 8">
    <name type="scientific">Velocimicrobium porci</name>
    <dbReference type="NCBI Taxonomy" id="2606634"/>
    <lineage>
        <taxon>Bacteria</taxon>
        <taxon>Bacillati</taxon>
        <taxon>Bacillota</taxon>
        <taxon>Clostridia</taxon>
        <taxon>Lachnospirales</taxon>
        <taxon>Lachnospiraceae</taxon>
        <taxon>Velocimicrobium</taxon>
    </lineage>
</organism>
<dbReference type="PROSITE" id="PS00723">
    <property type="entry name" value="POLYPRENYL_SYNTHASE_1"/>
    <property type="match status" value="1"/>
</dbReference>
<dbReference type="InterPro" id="IPR008949">
    <property type="entry name" value="Isoprenoid_synthase_dom_sf"/>
</dbReference>
<dbReference type="GO" id="GO:0046872">
    <property type="term" value="F:metal ion binding"/>
    <property type="evidence" value="ECO:0007669"/>
    <property type="project" value="UniProtKB-KW"/>
</dbReference>
<dbReference type="GO" id="GO:0004659">
    <property type="term" value="F:prenyltransferase activity"/>
    <property type="evidence" value="ECO:0007669"/>
    <property type="project" value="InterPro"/>
</dbReference>
<dbReference type="RefSeq" id="WP_154515474.1">
    <property type="nucleotide sequence ID" value="NZ_VUMT01000001.1"/>
</dbReference>
<evidence type="ECO:0000256" key="5">
    <source>
        <dbReference type="ARBA" id="ARBA00022842"/>
    </source>
</evidence>
<dbReference type="SFLD" id="SFLDS00005">
    <property type="entry name" value="Isoprenoid_Synthase_Type_I"/>
    <property type="match status" value="1"/>
</dbReference>
<dbReference type="InterPro" id="IPR033749">
    <property type="entry name" value="Polyprenyl_synt_CS"/>
</dbReference>
<dbReference type="EMBL" id="VUMT01000001">
    <property type="protein sequence ID" value="MSS62320.1"/>
    <property type="molecule type" value="Genomic_DNA"/>
</dbReference>
<reference evidence="7 8" key="1">
    <citation type="submission" date="2019-08" db="EMBL/GenBank/DDBJ databases">
        <title>In-depth cultivation of the pig gut microbiome towards novel bacterial diversity and tailored functional studies.</title>
        <authorList>
            <person name="Wylensek D."/>
            <person name="Hitch T.C.A."/>
            <person name="Clavel T."/>
        </authorList>
    </citation>
    <scope>NUCLEOTIDE SEQUENCE [LARGE SCALE GENOMIC DNA]</scope>
    <source>
        <strain evidence="7 8">WCA-693-APC-MOT-I</strain>
    </source>
</reference>
<dbReference type="GO" id="GO:0008299">
    <property type="term" value="P:isoprenoid biosynthetic process"/>
    <property type="evidence" value="ECO:0007669"/>
    <property type="project" value="InterPro"/>
</dbReference>
<gene>
    <name evidence="7" type="ORF">FYJ58_00225</name>
</gene>
<dbReference type="CDD" id="cd00685">
    <property type="entry name" value="Trans_IPPS_HT"/>
    <property type="match status" value="1"/>
</dbReference>
<evidence type="ECO:0000256" key="2">
    <source>
        <dbReference type="ARBA" id="ARBA00006706"/>
    </source>
</evidence>
<dbReference type="Proteomes" id="UP000482209">
    <property type="component" value="Unassembled WGS sequence"/>
</dbReference>
<sequence>MTDTRMEYDTAFEAVVFRVDKILTTAPKIIRAYTSYLSKARGKFIRTHSLLSCAMDENNLIHKDAVIFATAIEILHLATLVHDDVIDEADMRRGIKTMQKKFGRKTAVICGDYLLSVALQEIVKAETKNEYETYYLPNYINQICKGELLQHRNNGNLNLSMYRYLSIISGKTAALFEASFYGGAVLAEKNEEKLRLYRHLGRYVGMIFQLTDDCIDFEEKETVAKKNVQSDYEQGVITLPLIYTLNADKRFREKAEKTVLMREEINEAVYHAGGIFFTKRIAKQYLKKAIQTIKALDLSKEKEEKLTKLAEKAYFGLQRKG</sequence>
<dbReference type="InterPro" id="IPR000092">
    <property type="entry name" value="Polyprenyl_synt"/>
</dbReference>
<evidence type="ECO:0000256" key="4">
    <source>
        <dbReference type="ARBA" id="ARBA00022723"/>
    </source>
</evidence>
<protein>
    <submittedName>
        <fullName evidence="7">Polyprenyl synthetase family protein</fullName>
    </submittedName>
</protein>
<evidence type="ECO:0000256" key="1">
    <source>
        <dbReference type="ARBA" id="ARBA00001946"/>
    </source>
</evidence>
<comment type="caution">
    <text evidence="7">The sequence shown here is derived from an EMBL/GenBank/DDBJ whole genome shotgun (WGS) entry which is preliminary data.</text>
</comment>
<dbReference type="PANTHER" id="PTHR12001">
    <property type="entry name" value="GERANYLGERANYL PYROPHOSPHATE SYNTHASE"/>
    <property type="match status" value="1"/>
</dbReference>
<name>A0A6L5XU42_9FIRM</name>
<comment type="similarity">
    <text evidence="2 6">Belongs to the FPP/GGPP synthase family.</text>
</comment>
<accession>A0A6L5XU42</accession>
<evidence type="ECO:0000313" key="8">
    <source>
        <dbReference type="Proteomes" id="UP000482209"/>
    </source>
</evidence>
<dbReference type="SUPFAM" id="SSF48576">
    <property type="entry name" value="Terpenoid synthases"/>
    <property type="match status" value="1"/>
</dbReference>
<comment type="cofactor">
    <cofactor evidence="1">
        <name>Mg(2+)</name>
        <dbReference type="ChEBI" id="CHEBI:18420"/>
    </cofactor>
</comment>
<evidence type="ECO:0000256" key="3">
    <source>
        <dbReference type="ARBA" id="ARBA00022679"/>
    </source>
</evidence>
<keyword evidence="4" id="KW-0479">Metal-binding</keyword>
<dbReference type="Pfam" id="PF00348">
    <property type="entry name" value="polyprenyl_synt"/>
    <property type="match status" value="1"/>
</dbReference>